<keyword evidence="2" id="KW-0732">Signal</keyword>
<feature type="signal peptide" evidence="2">
    <location>
        <begin position="1"/>
        <end position="16"/>
    </location>
</feature>
<evidence type="ECO:0000256" key="2">
    <source>
        <dbReference type="SAM" id="SignalP"/>
    </source>
</evidence>
<evidence type="ECO:0000313" key="5">
    <source>
        <dbReference type="Proteomes" id="UP001152797"/>
    </source>
</evidence>
<dbReference type="OrthoDB" id="428759at2759"/>
<dbReference type="SMART" id="SM01411">
    <property type="entry name" value="Ephrin_rec_like"/>
    <property type="match status" value="2"/>
</dbReference>
<dbReference type="EMBL" id="CAMXCT010000661">
    <property type="protein sequence ID" value="CAI3981780.1"/>
    <property type="molecule type" value="Genomic_DNA"/>
</dbReference>
<dbReference type="SUPFAM" id="SSF53850">
    <property type="entry name" value="Periplasmic binding protein-like II"/>
    <property type="match status" value="1"/>
</dbReference>
<dbReference type="GO" id="GO:0016301">
    <property type="term" value="F:kinase activity"/>
    <property type="evidence" value="ECO:0007669"/>
    <property type="project" value="UniProtKB-KW"/>
</dbReference>
<reference evidence="3" key="1">
    <citation type="submission" date="2022-10" db="EMBL/GenBank/DDBJ databases">
        <authorList>
            <person name="Chen Y."/>
            <person name="Dougan E. K."/>
            <person name="Chan C."/>
            <person name="Rhodes N."/>
            <person name="Thang M."/>
        </authorList>
    </citation>
    <scope>NUCLEOTIDE SEQUENCE</scope>
</reference>
<dbReference type="Proteomes" id="UP001152797">
    <property type="component" value="Unassembled WGS sequence"/>
</dbReference>
<keyword evidence="4" id="KW-0808">Transferase</keyword>
<accession>A0A9P1BYD8</accession>
<name>A0A9P1BYD8_9DINO</name>
<keyword evidence="5" id="KW-1185">Reference proteome</keyword>
<feature type="transmembrane region" description="Helical" evidence="1">
    <location>
        <begin position="936"/>
        <end position="956"/>
    </location>
</feature>
<protein>
    <submittedName>
        <fullName evidence="4">Tyrosine-protein kinase ephrin type A/B receptor-like domain-containing protein</fullName>
    </submittedName>
</protein>
<reference evidence="4 5" key="2">
    <citation type="submission" date="2024-05" db="EMBL/GenBank/DDBJ databases">
        <authorList>
            <person name="Chen Y."/>
            <person name="Shah S."/>
            <person name="Dougan E. K."/>
            <person name="Thang M."/>
            <person name="Chan C."/>
        </authorList>
    </citation>
    <scope>NUCLEOTIDE SEQUENCE [LARGE SCALE GENOMIC DNA]</scope>
</reference>
<keyword evidence="1" id="KW-0812">Transmembrane</keyword>
<keyword evidence="4" id="KW-0675">Receptor</keyword>
<organism evidence="3">
    <name type="scientific">Cladocopium goreaui</name>
    <dbReference type="NCBI Taxonomy" id="2562237"/>
    <lineage>
        <taxon>Eukaryota</taxon>
        <taxon>Sar</taxon>
        <taxon>Alveolata</taxon>
        <taxon>Dinophyceae</taxon>
        <taxon>Suessiales</taxon>
        <taxon>Symbiodiniaceae</taxon>
        <taxon>Cladocopium</taxon>
    </lineage>
</organism>
<comment type="caution">
    <text evidence="3">The sequence shown here is derived from an EMBL/GenBank/DDBJ whole genome shotgun (WGS) entry which is preliminary data.</text>
</comment>
<evidence type="ECO:0000313" key="4">
    <source>
        <dbReference type="EMBL" id="CAL4769092.1"/>
    </source>
</evidence>
<keyword evidence="1" id="KW-0472">Membrane</keyword>
<proteinExistence type="predicted"/>
<dbReference type="InterPro" id="IPR009030">
    <property type="entry name" value="Growth_fac_rcpt_cys_sf"/>
</dbReference>
<dbReference type="Gene3D" id="3.40.190.10">
    <property type="entry name" value="Periplasmic binding protein-like II"/>
    <property type="match status" value="1"/>
</dbReference>
<feature type="non-terminal residue" evidence="3">
    <location>
        <position position="1153"/>
    </location>
</feature>
<feature type="transmembrane region" description="Helical" evidence="1">
    <location>
        <begin position="905"/>
        <end position="924"/>
    </location>
</feature>
<dbReference type="PANTHER" id="PTHR46967:SF2">
    <property type="entry name" value="SUSHI, VON WILLEBRAND FACTOR TYPE A, EGF AND PENTRAXIN DOMAIN-CONTAINING PROTEIN 1-LIKE"/>
    <property type="match status" value="1"/>
</dbReference>
<dbReference type="Gene3D" id="2.10.50.10">
    <property type="entry name" value="Tumor Necrosis Factor Receptor, subunit A, domain 2"/>
    <property type="match status" value="1"/>
</dbReference>
<dbReference type="AlphaFoldDB" id="A0A9P1BYD8"/>
<sequence>MRRLFLWATLLATAWAAAKQDWIAWKDGKNQGDPSSGRWHRIPRSERFQNFSWEGEEGRRAVNGYRYFFKDASHYTIGNELGERIEVWQPFAEDFPDSAVCANIRGALFNLYQHNLSQVHLTVRNSGWFNVSKEPICQEGAPCPNLILLGSSQLAERVVAHRVRVLNHFMDLYLQQKLARLQDDFPSVAYYQYFFHAHWMGIPFLSDVRLLAFNKTTLTGLNISLPPPHSLEESWSWQDLKKNACRIKEVTGNPGLLANSDFDEDFKFFTLMVQSAHGSLYKVSSEGPGELYCGLNCSMAVDVLENWWTPMIQDRCMAGHNGRGYWKNMAPDNPLLEHLLSIPEIDPVHPPSVADFSNYDYDDPDRPQGHFPGFVWTSGFDERLTIGDCAPEAQLWSLKLLNWVEPCKDGPVVLGVNLTTCKKEMLSEEFNTLTFQDGTCRLKQCIRPAGAIKLWYTSQILRTAPMEVRSGLVSVYSQHCSEILYADMPANHTFLGGSGLIIPKEAAQPRCEDEDEDSEACRRESHGWKMILELTNTKKPFISQANLLKQQSVPPPRRSLAEQKAVNPLWIPVVNAIKHGIPSQYPNVPIPESAQIEDIKPVRIALIRSILGNSSARTSLDSTCGILDELVRKCNRSRWEDDPRCVNPLDGKPGCEAGRHLHHDHFGSIKCLACPTGFFLPARSVEKECEPCPSGSYAAERGSTACESCSDGLVALSKGLTGCNNCSAGQEPLGTATCRDCTAGTYQDGNQCVPCQLGFTSPPTSPSQQYCLPKPELIWLNLVLVLVFLSILLLLPQFCGKPVAVNDIFLDEGKLVLQTWGNHQVVRWSCLPPIKVRLKGTNHYLLEEETGCGRVFRVKWRGLDELYLMDAKGQHITDDINSSTGQMWILPRCTLWGSSFCKIPAAIVMLVLLVIFAFCIYLAITNGFGEEKRLPWTISFCVLGGLATLCIYYFVWQSQMRSTPLKRRREVFRQRLLKANPWPRESPRGPDRAITAEKISELFEYFRDFIGHRDMHYVTNNLLIPFTKPWRLSYADVAGACRASWFVSHCWSNGFEDFILSLRKMAEGKSISGNWRPVSFWICSFSNNQFKVKEELGDGDPLKSSFYLALQSPECQGTAMVLDNDCTPLQRSWCLFELLQTRYVAPKYKSGYE</sequence>
<gene>
    <name evidence="3" type="ORF">C1SCF055_LOCUS9540</name>
</gene>
<feature type="chain" id="PRO_5043269956" evidence="2">
    <location>
        <begin position="17"/>
        <end position="1153"/>
    </location>
</feature>
<evidence type="ECO:0000256" key="1">
    <source>
        <dbReference type="SAM" id="Phobius"/>
    </source>
</evidence>
<keyword evidence="1" id="KW-1133">Transmembrane helix</keyword>
<evidence type="ECO:0000313" key="3">
    <source>
        <dbReference type="EMBL" id="CAI3981780.1"/>
    </source>
</evidence>
<keyword evidence="4" id="KW-0418">Kinase</keyword>
<feature type="transmembrane region" description="Helical" evidence="1">
    <location>
        <begin position="777"/>
        <end position="795"/>
    </location>
</feature>
<dbReference type="EMBL" id="CAMXCT030000661">
    <property type="protein sequence ID" value="CAL4769092.1"/>
    <property type="molecule type" value="Genomic_DNA"/>
</dbReference>
<dbReference type="PANTHER" id="PTHR46967">
    <property type="entry name" value="INSULIN-LIKE GROWTH FACTOR BINDING PROTEIN,N-TERMINAL"/>
    <property type="match status" value="1"/>
</dbReference>
<dbReference type="SUPFAM" id="SSF57184">
    <property type="entry name" value="Growth factor receptor domain"/>
    <property type="match status" value="1"/>
</dbReference>
<dbReference type="EMBL" id="CAMXCT020000661">
    <property type="protein sequence ID" value="CAL1135155.1"/>
    <property type="molecule type" value="Genomic_DNA"/>
</dbReference>